<evidence type="ECO:0008006" key="4">
    <source>
        <dbReference type="Google" id="ProtNLM"/>
    </source>
</evidence>
<evidence type="ECO:0000313" key="2">
    <source>
        <dbReference type="EMBL" id="CAB9520453.1"/>
    </source>
</evidence>
<evidence type="ECO:0000313" key="3">
    <source>
        <dbReference type="Proteomes" id="UP001153069"/>
    </source>
</evidence>
<feature type="chain" id="PRO_5040135963" description="Secreted protein" evidence="1">
    <location>
        <begin position="20"/>
        <end position="147"/>
    </location>
</feature>
<feature type="signal peptide" evidence="1">
    <location>
        <begin position="1"/>
        <end position="19"/>
    </location>
</feature>
<dbReference type="Proteomes" id="UP001153069">
    <property type="component" value="Unassembled WGS sequence"/>
</dbReference>
<evidence type="ECO:0000256" key="1">
    <source>
        <dbReference type="SAM" id="SignalP"/>
    </source>
</evidence>
<sequence length="147" mass="16146">MLFFNVMMFGLAPFSPSWAWDIMPLLVLLASSSISSTSSSVRLWRIHQWSRNAIMHVHSTPQLGVRPQQPVLILSLAPPSTQSQLPKSGWTIHLVPIKLVSQMIVRLPGLGVRLSMSGSNENGTQRVLDSPAVPITTLASRRLEAAI</sequence>
<dbReference type="EMBL" id="CAICTM010001101">
    <property type="protein sequence ID" value="CAB9520453.1"/>
    <property type="molecule type" value="Genomic_DNA"/>
</dbReference>
<dbReference type="OrthoDB" id="48268at2759"/>
<keyword evidence="3" id="KW-1185">Reference proteome</keyword>
<name>A0A9N8HRT8_9STRA</name>
<organism evidence="2 3">
    <name type="scientific">Seminavis robusta</name>
    <dbReference type="NCBI Taxonomy" id="568900"/>
    <lineage>
        <taxon>Eukaryota</taxon>
        <taxon>Sar</taxon>
        <taxon>Stramenopiles</taxon>
        <taxon>Ochrophyta</taxon>
        <taxon>Bacillariophyta</taxon>
        <taxon>Bacillariophyceae</taxon>
        <taxon>Bacillariophycidae</taxon>
        <taxon>Naviculales</taxon>
        <taxon>Naviculaceae</taxon>
        <taxon>Seminavis</taxon>
    </lineage>
</organism>
<accession>A0A9N8HRT8</accession>
<comment type="caution">
    <text evidence="2">The sequence shown here is derived from an EMBL/GenBank/DDBJ whole genome shotgun (WGS) entry which is preliminary data.</text>
</comment>
<protein>
    <recommendedName>
        <fullName evidence="4">Secreted protein</fullName>
    </recommendedName>
</protein>
<reference evidence="2" key="1">
    <citation type="submission" date="2020-06" db="EMBL/GenBank/DDBJ databases">
        <authorList>
            <consortium name="Plant Systems Biology data submission"/>
        </authorList>
    </citation>
    <scope>NUCLEOTIDE SEQUENCE</scope>
    <source>
        <strain evidence="2">D6</strain>
    </source>
</reference>
<dbReference type="AlphaFoldDB" id="A0A9N8HRT8"/>
<keyword evidence="1" id="KW-0732">Signal</keyword>
<proteinExistence type="predicted"/>
<gene>
    <name evidence="2" type="ORF">SEMRO_1103_G241691.1</name>
</gene>